<gene>
    <name evidence="2" type="ORF">B1B_09401</name>
</gene>
<accession>T1BM67</accession>
<dbReference type="GO" id="GO:0016787">
    <property type="term" value="F:hydrolase activity"/>
    <property type="evidence" value="ECO:0007669"/>
    <property type="project" value="UniProtKB-KW"/>
</dbReference>
<proteinExistence type="predicted"/>
<reference evidence="2" key="2">
    <citation type="journal article" date="2014" name="ISME J.">
        <title>Microbial stratification in low pH oxic and suboxic macroscopic growths along an acid mine drainage.</title>
        <authorList>
            <person name="Mendez-Garcia C."/>
            <person name="Mesa V."/>
            <person name="Sprenger R.R."/>
            <person name="Richter M."/>
            <person name="Diez M.S."/>
            <person name="Solano J."/>
            <person name="Bargiela R."/>
            <person name="Golyshina O.V."/>
            <person name="Manteca A."/>
            <person name="Ramos J.L."/>
            <person name="Gallego J.R."/>
            <person name="Llorente I."/>
            <person name="Martins Dos Santos V.A."/>
            <person name="Jensen O.N."/>
            <person name="Pelaez A.I."/>
            <person name="Sanchez J."/>
            <person name="Ferrer M."/>
        </authorList>
    </citation>
    <scope>NUCLEOTIDE SEQUENCE</scope>
</reference>
<feature type="non-terminal residue" evidence="2">
    <location>
        <position position="1"/>
    </location>
</feature>
<evidence type="ECO:0000259" key="1">
    <source>
        <dbReference type="Pfam" id="PF18288"/>
    </source>
</evidence>
<sequence length="76" mass="7952">GRDGTLIVVSRDLVRAVRATGIAPTLQAALDDWQRVAPLLNALSERLDRTDPFPNSAAAGRAAEPFALDMGALAAP</sequence>
<dbReference type="AlphaFoldDB" id="T1BM67"/>
<keyword evidence="2" id="KW-0378">Hydrolase</keyword>
<dbReference type="InterPro" id="IPR036663">
    <property type="entry name" value="Fumarylacetoacetase_C_sf"/>
</dbReference>
<name>T1BM67_9ZZZZ</name>
<protein>
    <submittedName>
        <fullName evidence="2">Fumarylacetoacetate hydrolase family protein</fullName>
    </submittedName>
</protein>
<organism evidence="2">
    <name type="scientific">mine drainage metagenome</name>
    <dbReference type="NCBI Taxonomy" id="410659"/>
    <lineage>
        <taxon>unclassified sequences</taxon>
        <taxon>metagenomes</taxon>
        <taxon>ecological metagenomes</taxon>
    </lineage>
</organism>
<dbReference type="InterPro" id="IPR041072">
    <property type="entry name" value="FAA_hydro_N"/>
</dbReference>
<feature type="non-terminal residue" evidence="2">
    <location>
        <position position="76"/>
    </location>
</feature>
<dbReference type="Gene3D" id="3.90.850.10">
    <property type="entry name" value="Fumarylacetoacetase-like, C-terminal domain"/>
    <property type="match status" value="1"/>
</dbReference>
<reference evidence="2" key="1">
    <citation type="submission" date="2013-08" db="EMBL/GenBank/DDBJ databases">
        <authorList>
            <person name="Mendez C."/>
            <person name="Richter M."/>
            <person name="Ferrer M."/>
            <person name="Sanchez J."/>
        </authorList>
    </citation>
    <scope>NUCLEOTIDE SEQUENCE</scope>
</reference>
<comment type="caution">
    <text evidence="2">The sequence shown here is derived from an EMBL/GenBank/DDBJ whole genome shotgun (WGS) entry which is preliminary data.</text>
</comment>
<feature type="domain" description="Fumarylacetoacetase N-terminal" evidence="1">
    <location>
        <begin position="2"/>
        <end position="51"/>
    </location>
</feature>
<evidence type="ECO:0000313" key="2">
    <source>
        <dbReference type="EMBL" id="EQD55055.1"/>
    </source>
</evidence>
<dbReference type="EMBL" id="AUZY01006209">
    <property type="protein sequence ID" value="EQD55055.1"/>
    <property type="molecule type" value="Genomic_DNA"/>
</dbReference>
<dbReference type="Pfam" id="PF18288">
    <property type="entry name" value="FAA_hydro_N_2"/>
    <property type="match status" value="1"/>
</dbReference>